<evidence type="ECO:0000313" key="18">
    <source>
        <dbReference type="RefSeq" id="XP_051862373.1"/>
    </source>
</evidence>
<keyword evidence="12" id="KW-0206">Cytoskeleton</keyword>
<accession>A0A9C6TA81</accession>
<keyword evidence="11" id="KW-0505">Motor protein</keyword>
<evidence type="ECO:0000256" key="15">
    <source>
        <dbReference type="SAM" id="MobiDB-lite"/>
    </source>
</evidence>
<dbReference type="Gene3D" id="1.10.8.720">
    <property type="entry name" value="Region D6 of dynein motor"/>
    <property type="match status" value="1"/>
</dbReference>
<dbReference type="GeneID" id="117576344"/>
<evidence type="ECO:0000256" key="11">
    <source>
        <dbReference type="ARBA" id="ARBA00023175"/>
    </source>
</evidence>
<feature type="compositionally biased region" description="Basic residues" evidence="15">
    <location>
        <begin position="113"/>
        <end position="130"/>
    </location>
</feature>
<dbReference type="FunFam" id="3.40.50.300:FF:000153">
    <property type="entry name" value="Dynein axonemal heavy chain 1"/>
    <property type="match status" value="1"/>
</dbReference>
<dbReference type="Pfam" id="PF12781">
    <property type="entry name" value="AAA_9"/>
    <property type="match status" value="1"/>
</dbReference>
<evidence type="ECO:0000256" key="14">
    <source>
        <dbReference type="SAM" id="Coils"/>
    </source>
</evidence>
<dbReference type="FunFam" id="1.10.472.130:FF:000010">
    <property type="entry name" value="Dynein axonemal heavy chain 10"/>
    <property type="match status" value="1"/>
</dbReference>
<proteinExistence type="inferred from homology"/>
<keyword evidence="17" id="KW-1185">Reference proteome</keyword>
<evidence type="ECO:0000256" key="4">
    <source>
        <dbReference type="ARBA" id="ARBA00022701"/>
    </source>
</evidence>
<keyword evidence="5" id="KW-0677">Repeat</keyword>
<keyword evidence="4" id="KW-0493">Microtubule</keyword>
<evidence type="ECO:0000256" key="8">
    <source>
        <dbReference type="ARBA" id="ARBA00023017"/>
    </source>
</evidence>
<dbReference type="Gene3D" id="1.20.920.20">
    <property type="match status" value="1"/>
</dbReference>
<dbReference type="GO" id="GO:0030286">
    <property type="term" value="C:dynein complex"/>
    <property type="evidence" value="ECO:0007669"/>
    <property type="project" value="UniProtKB-KW"/>
</dbReference>
<feature type="region of interest" description="Disordered" evidence="15">
    <location>
        <begin position="289"/>
        <end position="333"/>
    </location>
</feature>
<dbReference type="InterPro" id="IPR041589">
    <property type="entry name" value="DNAH3_AAA_lid_1"/>
</dbReference>
<keyword evidence="8" id="KW-0243">Dynein</keyword>
<comment type="subcellular location">
    <subcellularLocation>
        <location evidence="1">Cytoplasm</location>
        <location evidence="1">Cytoskeleton</location>
        <location evidence="1">Cilium axoneme</location>
    </subcellularLocation>
</comment>
<protein>
    <submittedName>
        <fullName evidence="18">Dynein axonemal heavy chain 10 isoform X2</fullName>
    </submittedName>
</protein>
<evidence type="ECO:0000256" key="10">
    <source>
        <dbReference type="ARBA" id="ARBA00023069"/>
    </source>
</evidence>
<dbReference type="Proteomes" id="UP000515160">
    <property type="component" value="Chromosome 2R"/>
</dbReference>
<dbReference type="RefSeq" id="XP_051862373.1">
    <property type="nucleotide sequence ID" value="XM_052006413.1"/>
</dbReference>
<dbReference type="FunFam" id="1.20.920.20:FF:000001">
    <property type="entry name" value="dynein heavy chain 2, axonemal"/>
    <property type="match status" value="1"/>
</dbReference>
<dbReference type="GO" id="GO:0031514">
    <property type="term" value="C:motile cilium"/>
    <property type="evidence" value="ECO:0007669"/>
    <property type="project" value="UniProtKB-ARBA"/>
</dbReference>
<comment type="similarity">
    <text evidence="2">Belongs to the dynein heavy chain family.</text>
</comment>
<dbReference type="InterPro" id="IPR026983">
    <property type="entry name" value="DHC"/>
</dbReference>
<dbReference type="Pfam" id="PF07728">
    <property type="entry name" value="AAA_5"/>
    <property type="match status" value="1"/>
</dbReference>
<dbReference type="Pfam" id="PF03028">
    <property type="entry name" value="Dynein_heavy"/>
    <property type="match status" value="1"/>
</dbReference>
<dbReference type="InterPro" id="IPR024317">
    <property type="entry name" value="Dynein_heavy_chain_D4_dom"/>
</dbReference>
<feature type="compositionally biased region" description="Acidic residues" evidence="15">
    <location>
        <begin position="137"/>
        <end position="148"/>
    </location>
</feature>
<dbReference type="FunFam" id="1.20.1270.280:FF:000005">
    <property type="entry name" value="Dynein axonemal heavy chain 10"/>
    <property type="match status" value="1"/>
</dbReference>
<dbReference type="Pfam" id="PF18199">
    <property type="entry name" value="Dynein_C"/>
    <property type="match status" value="1"/>
</dbReference>
<dbReference type="Gene3D" id="3.40.50.300">
    <property type="entry name" value="P-loop containing nucleotide triphosphate hydrolases"/>
    <property type="match status" value="5"/>
</dbReference>
<dbReference type="GO" id="GO:0005524">
    <property type="term" value="F:ATP binding"/>
    <property type="evidence" value="ECO:0007669"/>
    <property type="project" value="UniProtKB-KW"/>
</dbReference>
<dbReference type="SMART" id="SM00382">
    <property type="entry name" value="AAA"/>
    <property type="match status" value="2"/>
</dbReference>
<feature type="compositionally biased region" description="Polar residues" evidence="15">
    <location>
        <begin position="1"/>
        <end position="15"/>
    </location>
</feature>
<feature type="region of interest" description="Disordered" evidence="15">
    <location>
        <begin position="1"/>
        <end position="28"/>
    </location>
</feature>
<reference evidence="18" key="1">
    <citation type="submission" date="2025-08" db="UniProtKB">
        <authorList>
            <consortium name="RefSeq"/>
        </authorList>
    </citation>
    <scope>IDENTIFICATION</scope>
    <source>
        <strain evidence="18">15112-1751.03</strain>
        <tissue evidence="18">Whole Adult</tissue>
    </source>
</reference>
<feature type="compositionally biased region" description="Low complexity" evidence="15">
    <location>
        <begin position="354"/>
        <end position="373"/>
    </location>
</feature>
<dbReference type="CTD" id="43379"/>
<dbReference type="InterPro" id="IPR027417">
    <property type="entry name" value="P-loop_NTPase"/>
</dbReference>
<dbReference type="Pfam" id="PF18198">
    <property type="entry name" value="AAA_lid_11"/>
    <property type="match status" value="1"/>
</dbReference>
<dbReference type="PANTHER" id="PTHR22878:SF63">
    <property type="entry name" value="DYNEIN AXONEMAL HEAVY CHAIN 10"/>
    <property type="match status" value="1"/>
</dbReference>
<evidence type="ECO:0000256" key="5">
    <source>
        <dbReference type="ARBA" id="ARBA00022737"/>
    </source>
</evidence>
<dbReference type="Pfam" id="PF12780">
    <property type="entry name" value="AAA_8"/>
    <property type="match status" value="1"/>
</dbReference>
<keyword evidence="3" id="KW-0963">Cytoplasm</keyword>
<dbReference type="Gene3D" id="1.10.8.1220">
    <property type="match status" value="1"/>
</dbReference>
<evidence type="ECO:0000256" key="12">
    <source>
        <dbReference type="ARBA" id="ARBA00023212"/>
    </source>
</evidence>
<evidence type="ECO:0000256" key="3">
    <source>
        <dbReference type="ARBA" id="ARBA00022490"/>
    </source>
</evidence>
<gene>
    <name evidence="18" type="primary">LOC117576344</name>
</gene>
<feature type="compositionally biased region" description="Low complexity" evidence="15">
    <location>
        <begin position="16"/>
        <end position="28"/>
    </location>
</feature>
<dbReference type="GO" id="GO:0008569">
    <property type="term" value="F:minus-end-directed microtubule motor activity"/>
    <property type="evidence" value="ECO:0007669"/>
    <property type="project" value="InterPro"/>
</dbReference>
<feature type="region of interest" description="Disordered" evidence="15">
    <location>
        <begin position="108"/>
        <end position="186"/>
    </location>
</feature>
<dbReference type="FunFam" id="1.10.8.720:FF:000005">
    <property type="entry name" value="Dynein axonemal heavy chain 10"/>
    <property type="match status" value="1"/>
</dbReference>
<evidence type="ECO:0000256" key="2">
    <source>
        <dbReference type="ARBA" id="ARBA00008887"/>
    </source>
</evidence>
<keyword evidence="10" id="KW-0969">Cilium</keyword>
<dbReference type="SUPFAM" id="SSF52540">
    <property type="entry name" value="P-loop containing nucleoside triphosphate hydrolases"/>
    <property type="match status" value="3"/>
</dbReference>
<evidence type="ECO:0000256" key="1">
    <source>
        <dbReference type="ARBA" id="ARBA00004430"/>
    </source>
</evidence>
<evidence type="ECO:0000256" key="13">
    <source>
        <dbReference type="ARBA" id="ARBA00023273"/>
    </source>
</evidence>
<evidence type="ECO:0000256" key="7">
    <source>
        <dbReference type="ARBA" id="ARBA00022840"/>
    </source>
</evidence>
<dbReference type="InterPro" id="IPR042219">
    <property type="entry name" value="AAA_lid_11_sf"/>
</dbReference>
<dbReference type="OrthoDB" id="64868at2759"/>
<evidence type="ECO:0000313" key="17">
    <source>
        <dbReference type="Proteomes" id="UP000515160"/>
    </source>
</evidence>
<dbReference type="InterPro" id="IPR041466">
    <property type="entry name" value="Dynein_AAA5_ext"/>
</dbReference>
<evidence type="ECO:0000256" key="6">
    <source>
        <dbReference type="ARBA" id="ARBA00022741"/>
    </source>
</evidence>
<keyword evidence="7" id="KW-0067">ATP-binding</keyword>
<dbReference type="FunFam" id="3.40.50.300:FF:000049">
    <property type="entry name" value="Dynein, axonemal, heavy chain 5"/>
    <property type="match status" value="1"/>
</dbReference>
<feature type="domain" description="AAA+ ATPase" evidence="16">
    <location>
        <begin position="845"/>
        <end position="998"/>
    </location>
</feature>
<dbReference type="Pfam" id="PF17857">
    <property type="entry name" value="AAA_lid_1"/>
    <property type="match status" value="1"/>
</dbReference>
<dbReference type="FunFam" id="1.10.8.1220:FF:000001">
    <property type="entry name" value="Dynein axonemal heavy chain 5"/>
    <property type="match status" value="1"/>
</dbReference>
<dbReference type="Gene3D" id="1.20.1270.280">
    <property type="match status" value="1"/>
</dbReference>
<dbReference type="InterPro" id="IPR035706">
    <property type="entry name" value="AAA_9"/>
</dbReference>
<dbReference type="InterPro" id="IPR011704">
    <property type="entry name" value="ATPase_dyneun-rel_AAA"/>
</dbReference>
<evidence type="ECO:0000256" key="9">
    <source>
        <dbReference type="ARBA" id="ARBA00023054"/>
    </source>
</evidence>
<dbReference type="Gene3D" id="3.10.490.20">
    <property type="match status" value="1"/>
</dbReference>
<feature type="region of interest" description="Disordered" evidence="15">
    <location>
        <begin position="346"/>
        <end position="382"/>
    </location>
</feature>
<dbReference type="InterPro" id="IPR043160">
    <property type="entry name" value="Dynein_C_barrel"/>
</dbReference>
<dbReference type="Pfam" id="PF12777">
    <property type="entry name" value="MT"/>
    <property type="match status" value="1"/>
</dbReference>
<keyword evidence="13" id="KW-0966">Cell projection</keyword>
<dbReference type="GO" id="GO:0005874">
    <property type="term" value="C:microtubule"/>
    <property type="evidence" value="ECO:0007669"/>
    <property type="project" value="UniProtKB-KW"/>
</dbReference>
<sequence length="2925" mass="332854">MSGLTESGSAKSTNASQPSDYSGGSSSQDEPRIIWLKTIITNQLGVFDPKHVNALIAKNQQAVDDFLNKRYERQAHLDRVIMYVWRTFYDMLVEEEITVLEEVPRQSLPDKKDKKKKGAKGGAKGKGRKKGGQDAEPTADSEQADIEGGDGPTAETDLETEFEGEGEEEATVVSSGKSSARSRRRKTKKKSYAPVYIEVKKIVPAYVKTPLLHCHFGEMSSSNLDPKIKYVYILRKNAREIPWFHDVSQCFAEMPLLFLLGSLRGSLIDSLRHTLNVVYKSAFQFQFREPDTTDTQQMDNNNAQREDGGGGGAGDAGEDISSEAKESGPGLLELSKPSEFRLKALKQQKKQKAMEAQAKKMQAAKQAASQEAPADADEEEEAAQPVVIDIASSSEEEVEQKPEKLTIAERWEKLLNETKAKVAAEHAAEEATQPRIMPIQRRLLSEMDEFDSEIVWTINHIVWAFNLPTSYVLPDQEDKVVQMYETMMTRHSTMLVGPTGGGKTVVINALIKAQTHMSLPTKCTVLNPKACSVIELYGYLDMETRDWIDGLFSNIFREMNRPLEREERRYACFDGDVDALWIENMNSVMDDNKLLTLANGERIRLENYCALLFEVGNLYYASPATVSRAGMVYVDPKNLRYSPYWQRWVLTRPEPQRELLNDFFEKIITNAIAFILEGLDGTTQGNPLKLVIMQTDLNMVTQFCNLYDALLPTYGPPENKASDEPVVKVYNTDSLECCFLQAVYGSLGACLLEKHQIVFDEYMKRIAGFPLVQDTRESPASGGQFPQGKPTLYDYFWDINENCWMAWEWVVKPYTHDPSVKFSEILVPTVDNTRTNRVLGLMSEIKRPVLLVGEAGTSKTATIMQYLRNLNPTVNIILNINFSSRTSSLDVQRTLEAAVEKRTKDTYGPPMGKKIACFIDDMNMPQVDEYGTQQPIALLKLFFERGGMFDRDKDLNWKKFKDMTFYAAMGTAGGGRNEVDPRFISMFSTYNIVFPNDESLIQIYSSIFKGHLDYTKFHQRYMLIADMIVVMTLKLFKLVIVDLPPTPSKFHYIFNLKDLSRIFAGMLLILPANYKNLREFIRVWRNEFTRIICDRLISKNDVKNVNRYLEVEVGERFPPEFEEEHGFIDLEAAAAEAQARLMYEAFAEDAAAAAADEEGGEEEEDELEGPEVVLSLKDYVLRDPLVFGDFRNFTNESEPRHYEDLVDYNAVFHLFTEILDEYCERKQKMTLVLFEDCLEHLTRVHRTLRMNRGHVLLVGVGGCGKKCVTRLSAFAAECEVFEITISRGYNETSFREDLKILYNIAGVKRKKVVFLFTAAQIAEEGFLELINNILTVGQVPALFTDEDKDGIVNQTRKFAEEEGLSASKDSVWAYFLRCCAENLHVVLCMSPAGDALRNRCRSFPGLIGSTYIDWVFPWPKQALYAVAKLFLTEHALIPALHREAIIEHVVHVHMTIQEYSKDYQAKLRRSNFVTPKHYLDYINTYLGLLEEKHKHINQQRERLGEGIKKIEEASVQIDELRIIVTEQKKNVAVASEECEAMLVTIESSTQKANTKKAEASEKSVEVEIKGKQIAIEKDEAELILADAMPALEEARRALSELEKAQITEIRSFATPPAAVQVVCECVAILKGIKEISWKSAKGMMSDVNFLKSLMEMDCEALTQKQITSCRNHMKTQNLDDMGKISIAGAGLLKFVKAVLGFFDVYKEVKPKKERVDFLVEEQEVQIKLLTHLNSEIQKLEEKLDQLNENYAVSMRQMRALTEMMQQAERRLIASDKLISGLTSELIRWSKEMASLGQQLIDSLGLCLISASFLAYTGAFTWEFRKAMVFDDWLEDIISLGIPVKLPFKIDANLTNDVEISQWSNEGLPPDELSLQNGILTMRASRFPLCIDPQLQALMWIRKKEYRNNLKVLSFSDFDFLKQLEMAIMYGLPVLFEDVDDYIDPVIDDVLQKNVRVQGGRKFTILGDKEVDWDPKFRLYLTTKFSNPKFDPAVYAKALVINYTVTQTGLEDQLLSVVVGTERPDLEQQRESLIAQTSENKQLLQQLEDSLLRELATSTGNMLDNVELVETLENTKSKAGLVMEQLKLASDTAADIEVLRNGYRAAAKRGAVLFFVLADMATVNSMYQYALAAYLDLFVYSLRKAVPDTVLAKRLNNIIKTLTENVYSYGCTGIFERHKLLFSFQIATKLAQRDGVLSQQEIDFFIKGSIALTKSERANPTKWLPEKSWEDVLKLAFDFPDTFGTLPDHFSRYLDEWKEWYDLENPEEVACPGSYNVNCNAFQKLLFLRCFRVDRIFRSINQYIVDTMDEYFIMPPVVSFSGIYEQTTCMIPVCFVLSAGSDPTNDLIKLADIVMGGMSNFCHISLGQGQEKTAMNMLDNALKQGQWLMLQNGHLLVKFVRELEKFLDKVENPHPDFRLWITTDPTPTFPIGILQKSLKVVTEPPNGLKLNLRSTYFKVRQDRLEACSHRAYRSLIYVLAFFHAVVQERRKYDKLGWNIAYDFNDTDFEVCTEILRNYLSRCAEDKIPWNSLKYLIGEVMYGGRVIDDFDRRITNCYMNEYMGDFLFDVFQSFHFYEDEHVDYCLPDEEIVLKEDYIAHIDKLPLVNKPDVFGLHPNAEIGYYTMAARNIWNSLIELQPQTGEGTGGISRDDFIDGVAAGILKKLPPAFETWRIRKQIQMSLSPTGVVLLQELDRFNTLVVRIKKTLELLRKAIAGEIGMDNVLDNVANSLFNGLLPVVWSKLAPATCKQLASWLVHLKNRAVQYKYWSLSGEPLVMWLSGLHIPQSYLTALVQIACRKNAWPLDRSTLFTYVTTYSEPDDVEQRPETGCYVHGLYIEGARFDMPTNQLMRSHPKVLVEELPILAVVPIEAHRLKLQNTFLAPVYTTSLRRNAMGVGLVFEANLATSEDLSHWILQGVCLTLNTDT</sequence>
<evidence type="ECO:0000259" key="16">
    <source>
        <dbReference type="SMART" id="SM00382"/>
    </source>
</evidence>
<feature type="compositionally biased region" description="Polar residues" evidence="15">
    <location>
        <begin position="293"/>
        <end position="303"/>
    </location>
</feature>
<dbReference type="PANTHER" id="PTHR22878">
    <property type="entry name" value="DYNEIN HEAVY CHAIN 6, AXONEMAL-LIKE-RELATED"/>
    <property type="match status" value="1"/>
</dbReference>
<dbReference type="GO" id="GO:0016887">
    <property type="term" value="F:ATP hydrolysis activity"/>
    <property type="evidence" value="ECO:0007669"/>
    <property type="project" value="InterPro"/>
</dbReference>
<dbReference type="GO" id="GO:0007018">
    <property type="term" value="P:microtubule-based movement"/>
    <property type="evidence" value="ECO:0007669"/>
    <property type="project" value="InterPro"/>
</dbReference>
<keyword evidence="6" id="KW-0547">Nucleotide-binding</keyword>
<keyword evidence="9 14" id="KW-0175">Coiled coil</keyword>
<dbReference type="FunFam" id="3.10.490.20:FF:000006">
    <property type="entry name" value="Dynein axonemal heavy chain 10"/>
    <property type="match status" value="1"/>
</dbReference>
<dbReference type="Pfam" id="PF12775">
    <property type="entry name" value="AAA_7"/>
    <property type="match status" value="1"/>
</dbReference>
<dbReference type="InterPro" id="IPR003593">
    <property type="entry name" value="AAA+_ATPase"/>
</dbReference>
<dbReference type="GO" id="GO:0045505">
    <property type="term" value="F:dynein intermediate chain binding"/>
    <property type="evidence" value="ECO:0007669"/>
    <property type="project" value="InterPro"/>
</dbReference>
<dbReference type="FunFam" id="3.40.50.300:FF:002141">
    <property type="entry name" value="Dynein heavy chain"/>
    <property type="match status" value="1"/>
</dbReference>
<dbReference type="Gene3D" id="1.10.472.130">
    <property type="match status" value="1"/>
</dbReference>
<dbReference type="InterPro" id="IPR041228">
    <property type="entry name" value="Dynein_C"/>
</dbReference>
<feature type="coiled-coil region" evidence="14">
    <location>
        <begin position="1729"/>
        <end position="1770"/>
    </location>
</feature>
<dbReference type="GO" id="GO:0005930">
    <property type="term" value="C:axoneme"/>
    <property type="evidence" value="ECO:0007669"/>
    <property type="project" value="UniProtKB-SubCell"/>
</dbReference>
<dbReference type="InterPro" id="IPR024743">
    <property type="entry name" value="Dynein_HC_stalk"/>
</dbReference>
<dbReference type="GO" id="GO:0051959">
    <property type="term" value="F:dynein light intermediate chain binding"/>
    <property type="evidence" value="ECO:0007669"/>
    <property type="project" value="InterPro"/>
</dbReference>
<dbReference type="Gene3D" id="1.20.920.30">
    <property type="match status" value="2"/>
</dbReference>
<organism evidence="17 18">
    <name type="scientific">Drosophila albomicans</name>
    <name type="common">Fruit fly</name>
    <dbReference type="NCBI Taxonomy" id="7291"/>
    <lineage>
        <taxon>Eukaryota</taxon>
        <taxon>Metazoa</taxon>
        <taxon>Ecdysozoa</taxon>
        <taxon>Arthropoda</taxon>
        <taxon>Hexapoda</taxon>
        <taxon>Insecta</taxon>
        <taxon>Pterygota</taxon>
        <taxon>Neoptera</taxon>
        <taxon>Endopterygota</taxon>
        <taxon>Diptera</taxon>
        <taxon>Brachycera</taxon>
        <taxon>Muscomorpha</taxon>
        <taxon>Ephydroidea</taxon>
        <taxon>Drosophilidae</taxon>
        <taxon>Drosophila</taxon>
    </lineage>
</organism>
<dbReference type="InterPro" id="IPR041658">
    <property type="entry name" value="AAA_lid_11"/>
</dbReference>
<feature type="domain" description="AAA+ ATPase" evidence="16">
    <location>
        <begin position="489"/>
        <end position="682"/>
    </location>
</feature>
<name>A0A9C6TA81_DROAB</name>
<feature type="compositionally biased region" description="Acidic residues" evidence="15">
    <location>
        <begin position="156"/>
        <end position="170"/>
    </location>
</feature>
<dbReference type="InterPro" id="IPR004273">
    <property type="entry name" value="Dynein_heavy_D6_P-loop"/>
</dbReference>
<dbReference type="Gene3D" id="6.10.140.1060">
    <property type="match status" value="1"/>
</dbReference>
<dbReference type="Pfam" id="PF17852">
    <property type="entry name" value="Dynein_AAA_lid"/>
    <property type="match status" value="1"/>
</dbReference>